<dbReference type="EMBL" id="CAAALY010132389">
    <property type="protein sequence ID" value="VEL32275.1"/>
    <property type="molecule type" value="Genomic_DNA"/>
</dbReference>
<keyword evidence="2" id="KW-1185">Reference proteome</keyword>
<dbReference type="Proteomes" id="UP000784294">
    <property type="component" value="Unassembled WGS sequence"/>
</dbReference>
<organism evidence="1 2">
    <name type="scientific">Protopolystoma xenopodis</name>
    <dbReference type="NCBI Taxonomy" id="117903"/>
    <lineage>
        <taxon>Eukaryota</taxon>
        <taxon>Metazoa</taxon>
        <taxon>Spiralia</taxon>
        <taxon>Lophotrochozoa</taxon>
        <taxon>Platyhelminthes</taxon>
        <taxon>Monogenea</taxon>
        <taxon>Polyopisthocotylea</taxon>
        <taxon>Polystomatidea</taxon>
        <taxon>Polystomatidae</taxon>
        <taxon>Protopolystoma</taxon>
    </lineage>
</organism>
<reference evidence="1" key="1">
    <citation type="submission" date="2018-11" db="EMBL/GenBank/DDBJ databases">
        <authorList>
            <consortium name="Pathogen Informatics"/>
        </authorList>
    </citation>
    <scope>NUCLEOTIDE SEQUENCE</scope>
</reference>
<dbReference type="AlphaFoldDB" id="A0A448XAG7"/>
<name>A0A448XAG7_9PLAT</name>
<accession>A0A448XAG7</accession>
<evidence type="ECO:0000313" key="1">
    <source>
        <dbReference type="EMBL" id="VEL32275.1"/>
    </source>
</evidence>
<gene>
    <name evidence="1" type="ORF">PXEA_LOCUS25715</name>
</gene>
<proteinExistence type="predicted"/>
<sequence length="155" mass="17665">MVTTPNIGLCWSSQLQSENRIPPRGTCSLPQGLQRGQPGLELVPSALERQASEKGRQQRKPFARTSLEETVISVLTNVRMHIQLTWLRTHTHTQKHNLILANESRPARLSADSRCLSTQTNVRRHDSNAFDWSQVLQSLATQCLTWRRRPKLSHP</sequence>
<protein>
    <submittedName>
        <fullName evidence="1">Uncharacterized protein</fullName>
    </submittedName>
</protein>
<evidence type="ECO:0000313" key="2">
    <source>
        <dbReference type="Proteomes" id="UP000784294"/>
    </source>
</evidence>
<comment type="caution">
    <text evidence="1">The sequence shown here is derived from an EMBL/GenBank/DDBJ whole genome shotgun (WGS) entry which is preliminary data.</text>
</comment>